<dbReference type="Proteomes" id="UP000729733">
    <property type="component" value="Unassembled WGS sequence"/>
</dbReference>
<dbReference type="GO" id="GO:0009279">
    <property type="term" value="C:cell outer membrane"/>
    <property type="evidence" value="ECO:0007669"/>
    <property type="project" value="UniProtKB-SubCell"/>
</dbReference>
<dbReference type="Pfam" id="PF00263">
    <property type="entry name" value="Secretin"/>
    <property type="match status" value="1"/>
</dbReference>
<proteinExistence type="inferred from homology"/>
<accession>A0A964BQ75</accession>
<feature type="compositionally biased region" description="Low complexity" evidence="4">
    <location>
        <begin position="178"/>
        <end position="188"/>
    </location>
</feature>
<comment type="caution">
    <text evidence="9">The sequence shown here is derived from an EMBL/GenBank/DDBJ whole genome shotgun (WGS) entry which is preliminary data.</text>
</comment>
<evidence type="ECO:0000256" key="4">
    <source>
        <dbReference type="SAM" id="MobiDB-lite"/>
    </source>
</evidence>
<feature type="domain" description="AMIN" evidence="8">
    <location>
        <begin position="32"/>
        <end position="119"/>
    </location>
</feature>
<name>A0A964BQ75_9CYAN</name>
<dbReference type="Gene3D" id="3.30.1370.120">
    <property type="match status" value="1"/>
</dbReference>
<dbReference type="Pfam" id="PF03958">
    <property type="entry name" value="Secretin_N"/>
    <property type="match status" value="1"/>
</dbReference>
<evidence type="ECO:0000256" key="3">
    <source>
        <dbReference type="RuleBase" id="RU004004"/>
    </source>
</evidence>
<reference evidence="9" key="1">
    <citation type="journal article" date="2021" name="Antonie Van Leeuwenhoek">
        <title>Draft genome and description of Waterburya agarophytonicola gen. nov. sp. nov. (Pleurocapsales, Cyanobacteria): a seaweed symbiont.</title>
        <authorList>
            <person name="Bonthond G."/>
            <person name="Shalygin S."/>
            <person name="Bayer T."/>
            <person name="Weinberger F."/>
        </authorList>
    </citation>
    <scope>NUCLEOTIDE SEQUENCE</scope>
    <source>
        <strain evidence="9">KI4</strain>
    </source>
</reference>
<feature type="compositionally biased region" description="Polar residues" evidence="4">
    <location>
        <begin position="386"/>
        <end position="396"/>
    </location>
</feature>
<dbReference type="PANTHER" id="PTHR30332:SF17">
    <property type="entry name" value="TYPE IV PILIATION SYSTEM PROTEIN DR_0774-RELATED"/>
    <property type="match status" value="1"/>
</dbReference>
<feature type="region of interest" description="Disordered" evidence="4">
    <location>
        <begin position="167"/>
        <end position="192"/>
    </location>
</feature>
<dbReference type="EMBL" id="JADWDC010000021">
    <property type="protein sequence ID" value="MCC0177375.1"/>
    <property type="molecule type" value="Genomic_DNA"/>
</dbReference>
<dbReference type="InterPro" id="IPR004846">
    <property type="entry name" value="T2SS/T3SS_dom"/>
</dbReference>
<dbReference type="RefSeq" id="WP_229640439.1">
    <property type="nucleotide sequence ID" value="NZ_JADWDC010000021.1"/>
</dbReference>
<feature type="chain" id="PRO_5037361937" evidence="5">
    <location>
        <begin position="26"/>
        <end position="826"/>
    </location>
</feature>
<evidence type="ECO:0000259" key="8">
    <source>
        <dbReference type="Pfam" id="PF11741"/>
    </source>
</evidence>
<feature type="region of interest" description="Disordered" evidence="4">
    <location>
        <begin position="383"/>
        <end position="405"/>
    </location>
</feature>
<gene>
    <name evidence="9" type="ORF">I4641_10345</name>
</gene>
<keyword evidence="10" id="KW-1185">Reference proteome</keyword>
<comment type="similarity">
    <text evidence="2">Belongs to the bacterial secretin family.</text>
</comment>
<keyword evidence="3" id="KW-0813">Transport</keyword>
<dbReference type="InterPro" id="IPR038591">
    <property type="entry name" value="NolW-like_sf"/>
</dbReference>
<evidence type="ECO:0000256" key="5">
    <source>
        <dbReference type="SAM" id="SignalP"/>
    </source>
</evidence>
<organism evidence="9 10">
    <name type="scientific">Waterburya agarophytonicola KI4</name>
    <dbReference type="NCBI Taxonomy" id="2874699"/>
    <lineage>
        <taxon>Bacteria</taxon>
        <taxon>Bacillati</taxon>
        <taxon>Cyanobacteriota</taxon>
        <taxon>Cyanophyceae</taxon>
        <taxon>Pleurocapsales</taxon>
        <taxon>Hyellaceae</taxon>
        <taxon>Waterburya</taxon>
        <taxon>Waterburya agarophytonicola</taxon>
    </lineage>
</organism>
<dbReference type="GO" id="GO:0015627">
    <property type="term" value="C:type II protein secretion system complex"/>
    <property type="evidence" value="ECO:0007669"/>
    <property type="project" value="TreeGrafter"/>
</dbReference>
<sequence length="826" mass="89398">MKNYCDRLGFLTALTVMLTAAPSIAAERNITDIELEKNNNQLELKLSSDKKSNGKASFFTLRKGNMIEANLLNTNLKLPEGDSFKQVNPLPGIKAVEINQVDQEHTQILISTESDTPIEHLLEEKGDRLILSLNRVTKAQTFQREVKELSDRAVTNIKQTYKSALNQKKTKDNEKSEIVSSKNNSSNSDVLIPNPEIVINDNRVDDIKEKIFQAQDSGSEATLPRAVAPPVGDMAVSNISTMPDMVDLSSRALVPRLVLRDAPVREVLSLLARSANLNIVFATDEQKDSKNNEETGPTISLDLENQPVQEVFNSVLLVSGLNANRRGNLIYVGEKLPSQARNLISRTVRLNQVAAENAALYLASQGAKGKRLTNEVEEIIDAETGKVTQRNETSPELSDLDGGSDDETGTDALLLRGLQVATDSRLNAITLVGEPRKVEVATAMLTQLDARRRQVAVNVKVLDVNLINEDFFNSSFSFGINDSFFVNDNGSAALRFGDSAPPTTGEFNSPEGRVSSPPVINNPFAGANTFIDLNSTFGIPGTTPGLVDNGAVIQGQGTGRFFNRNAGISSNPFSAGLTDFTRATFDVIETQDGESTFTAGTDGTATSSLPGLFQYPDKFLAQLEARVTNGNAKILTDPTLMVQEGQQASVKLTQRIIASIKTSVDQETGIRTNEPVFDDAGVVLTVNVERVDDNGFVSMSVSPRVTAVGTVIDFESSTGVTNPISLLTERELNSGLVRLRDGQTLILSGIIQDQERTITSKVPILGDLPLLGSLFRSTDKGTERAEVIVLLTPEVVEQDAGVASNFSPSKESREILHREGVGLLGN</sequence>
<comment type="subcellular location">
    <subcellularLocation>
        <location evidence="3">Cell outer membrane</location>
    </subcellularLocation>
</comment>
<dbReference type="InterPro" id="IPR021731">
    <property type="entry name" value="AMIN_dom"/>
</dbReference>
<dbReference type="AlphaFoldDB" id="A0A964BQ75"/>
<dbReference type="InterPro" id="IPR005644">
    <property type="entry name" value="NolW-like"/>
</dbReference>
<evidence type="ECO:0000313" key="9">
    <source>
        <dbReference type="EMBL" id="MCC0177375.1"/>
    </source>
</evidence>
<dbReference type="PANTHER" id="PTHR30332">
    <property type="entry name" value="PROBABLE GENERAL SECRETION PATHWAY PROTEIN D"/>
    <property type="match status" value="1"/>
</dbReference>
<dbReference type="InterPro" id="IPR050810">
    <property type="entry name" value="Bact_Secretion_Sys_Channel"/>
</dbReference>
<evidence type="ECO:0000256" key="2">
    <source>
        <dbReference type="RuleBase" id="RU004003"/>
    </source>
</evidence>
<feature type="domain" description="NolW-like" evidence="7">
    <location>
        <begin position="345"/>
        <end position="454"/>
    </location>
</feature>
<evidence type="ECO:0000313" key="10">
    <source>
        <dbReference type="Proteomes" id="UP000729733"/>
    </source>
</evidence>
<keyword evidence="1 5" id="KW-0732">Signal</keyword>
<evidence type="ECO:0000256" key="1">
    <source>
        <dbReference type="ARBA" id="ARBA00022729"/>
    </source>
</evidence>
<feature type="signal peptide" evidence="5">
    <location>
        <begin position="1"/>
        <end position="25"/>
    </location>
</feature>
<protein>
    <submittedName>
        <fullName evidence="9">Type II and III secretion system protein</fullName>
    </submittedName>
</protein>
<evidence type="ECO:0000259" key="6">
    <source>
        <dbReference type="Pfam" id="PF00263"/>
    </source>
</evidence>
<dbReference type="Pfam" id="PF11741">
    <property type="entry name" value="AMIN"/>
    <property type="match status" value="1"/>
</dbReference>
<evidence type="ECO:0000259" key="7">
    <source>
        <dbReference type="Pfam" id="PF03958"/>
    </source>
</evidence>
<dbReference type="GO" id="GO:0009306">
    <property type="term" value="P:protein secretion"/>
    <property type="evidence" value="ECO:0007669"/>
    <property type="project" value="InterPro"/>
</dbReference>
<feature type="domain" description="Type II/III secretion system secretin-like" evidence="6">
    <location>
        <begin position="628"/>
        <end position="797"/>
    </location>
</feature>